<dbReference type="OrthoDB" id="2243775at2"/>
<keyword evidence="3" id="KW-1185">Reference proteome</keyword>
<evidence type="ECO:0000313" key="2">
    <source>
        <dbReference type="EMBL" id="GBG96227.1"/>
    </source>
</evidence>
<accession>A0A2R5HDT3</accession>
<feature type="transmembrane region" description="Helical" evidence="1">
    <location>
        <begin position="24"/>
        <end position="41"/>
    </location>
</feature>
<evidence type="ECO:0000313" key="3">
    <source>
        <dbReference type="Proteomes" id="UP000245021"/>
    </source>
</evidence>
<evidence type="ECO:0000256" key="1">
    <source>
        <dbReference type="SAM" id="Phobius"/>
    </source>
</evidence>
<organism evidence="2 3">
    <name type="scientific">Lactococcus termiticola</name>
    <dbReference type="NCBI Taxonomy" id="2169526"/>
    <lineage>
        <taxon>Bacteria</taxon>
        <taxon>Bacillati</taxon>
        <taxon>Bacillota</taxon>
        <taxon>Bacilli</taxon>
        <taxon>Lactobacillales</taxon>
        <taxon>Streptococcaceae</taxon>
        <taxon>Lactococcus</taxon>
    </lineage>
</organism>
<keyword evidence="1" id="KW-1133">Transmembrane helix</keyword>
<reference evidence="2 3" key="1">
    <citation type="journal article" date="2018" name="Genome Announc.">
        <title>Draft Genome Sequence of Lactococcus sp. Strain NtB2 (JCM 32569), Isolated from the Gut of the Higher Termite Nasutitermes takasagoensis.</title>
        <authorList>
            <person name="Noda S."/>
            <person name="Aihara C."/>
            <person name="Yuki M."/>
            <person name="Ohkuma M."/>
        </authorList>
    </citation>
    <scope>NUCLEOTIDE SEQUENCE [LARGE SCALE GENOMIC DNA]</scope>
    <source>
        <strain evidence="2 3">NtB2</strain>
    </source>
</reference>
<gene>
    <name evidence="2" type="ORF">NtB2_00338</name>
</gene>
<comment type="caution">
    <text evidence="2">The sequence shown here is derived from an EMBL/GenBank/DDBJ whole genome shotgun (WGS) entry which is preliminary data.</text>
</comment>
<protein>
    <submittedName>
        <fullName evidence="2">Uncharacterized protein</fullName>
    </submittedName>
</protein>
<feature type="transmembrane region" description="Helical" evidence="1">
    <location>
        <begin position="62"/>
        <end position="83"/>
    </location>
</feature>
<sequence>MIGVLLAIISGIAAIWNFGNLHSSLLAIVTLIIAIAGVVLYQGRRSRRNYSNHVTRIFTLPFAICILSLVGNVAVAAAVIFHLT</sequence>
<dbReference type="EMBL" id="BFFO01000002">
    <property type="protein sequence ID" value="GBG96227.1"/>
    <property type="molecule type" value="Genomic_DNA"/>
</dbReference>
<keyword evidence="1" id="KW-0472">Membrane</keyword>
<dbReference type="Proteomes" id="UP000245021">
    <property type="component" value="Unassembled WGS sequence"/>
</dbReference>
<dbReference type="AlphaFoldDB" id="A0A2R5HDT3"/>
<name>A0A2R5HDT3_9LACT</name>
<keyword evidence="1" id="KW-0812">Transmembrane</keyword>
<dbReference type="RefSeq" id="WP_109245219.1">
    <property type="nucleotide sequence ID" value="NZ_BFFO01000002.1"/>
</dbReference>
<proteinExistence type="predicted"/>